<dbReference type="Gene3D" id="3.30.70.100">
    <property type="match status" value="1"/>
</dbReference>
<dbReference type="EMBL" id="JANJYI010000003">
    <property type="protein sequence ID" value="KAK2657663.1"/>
    <property type="molecule type" value="Genomic_DNA"/>
</dbReference>
<feature type="region of interest" description="Disordered" evidence="1">
    <location>
        <begin position="91"/>
        <end position="113"/>
    </location>
</feature>
<dbReference type="AlphaFoldDB" id="A0AAD9XE20"/>
<dbReference type="InterPro" id="IPR044296">
    <property type="entry name" value="HIPP46"/>
</dbReference>
<keyword evidence="3" id="KW-1185">Reference proteome</keyword>
<dbReference type="Proteomes" id="UP001280121">
    <property type="component" value="Unassembled WGS sequence"/>
</dbReference>
<reference evidence="2" key="1">
    <citation type="journal article" date="2023" name="Plant J.">
        <title>Genome sequences and population genomics provide insights into the demographic history, inbreeding, and mutation load of two 'living fossil' tree species of Dipteronia.</title>
        <authorList>
            <person name="Feng Y."/>
            <person name="Comes H.P."/>
            <person name="Chen J."/>
            <person name="Zhu S."/>
            <person name="Lu R."/>
            <person name="Zhang X."/>
            <person name="Li P."/>
            <person name="Qiu J."/>
            <person name="Olsen K.M."/>
            <person name="Qiu Y."/>
        </authorList>
    </citation>
    <scope>NUCLEOTIDE SEQUENCE</scope>
    <source>
        <strain evidence="2">KIB01</strain>
    </source>
</reference>
<dbReference type="PANTHER" id="PTHR46371">
    <property type="entry name" value="OS04G0464100 PROTEIN"/>
    <property type="match status" value="1"/>
</dbReference>
<accession>A0AAD9XE20</accession>
<name>A0AAD9XE20_9ROSI</name>
<evidence type="ECO:0000256" key="1">
    <source>
        <dbReference type="SAM" id="MobiDB-lite"/>
    </source>
</evidence>
<organism evidence="2 3">
    <name type="scientific">Dipteronia dyeriana</name>
    <dbReference type="NCBI Taxonomy" id="168575"/>
    <lineage>
        <taxon>Eukaryota</taxon>
        <taxon>Viridiplantae</taxon>
        <taxon>Streptophyta</taxon>
        <taxon>Embryophyta</taxon>
        <taxon>Tracheophyta</taxon>
        <taxon>Spermatophyta</taxon>
        <taxon>Magnoliopsida</taxon>
        <taxon>eudicotyledons</taxon>
        <taxon>Gunneridae</taxon>
        <taxon>Pentapetalae</taxon>
        <taxon>rosids</taxon>
        <taxon>malvids</taxon>
        <taxon>Sapindales</taxon>
        <taxon>Sapindaceae</taxon>
        <taxon>Hippocastanoideae</taxon>
        <taxon>Acereae</taxon>
        <taxon>Dipteronia</taxon>
    </lineage>
</organism>
<proteinExistence type="predicted"/>
<feature type="compositionally biased region" description="Basic residues" evidence="1">
    <location>
        <begin position="91"/>
        <end position="103"/>
    </location>
</feature>
<evidence type="ECO:0000313" key="3">
    <source>
        <dbReference type="Proteomes" id="UP001280121"/>
    </source>
</evidence>
<comment type="caution">
    <text evidence="2">The sequence shown here is derived from an EMBL/GenBank/DDBJ whole genome shotgun (WGS) entry which is preliminary data.</text>
</comment>
<evidence type="ECO:0000313" key="2">
    <source>
        <dbReference type="EMBL" id="KAK2657663.1"/>
    </source>
</evidence>
<gene>
    <name evidence="2" type="ORF">Ddye_010715</name>
</gene>
<sequence length="113" mass="13192">MIISNNIFNYSHGSGDFGQTWKNINLVFIYFGMGGVGKKIRCNFSYMRRVDKDKVVVIGDGVDAATLVRNLSKKVGFTYLLLVEEVKEKQKKKRRKKRTKRKMIQNNLHQHLR</sequence>
<protein>
    <submittedName>
        <fullName evidence="2">Uncharacterized protein</fullName>
    </submittedName>
</protein>
<feature type="compositionally biased region" description="Polar residues" evidence="1">
    <location>
        <begin position="104"/>
        <end position="113"/>
    </location>
</feature>